<organism evidence="2 3">
    <name type="scientific">Bonamia ostreae</name>
    <dbReference type="NCBI Taxonomy" id="126728"/>
    <lineage>
        <taxon>Eukaryota</taxon>
        <taxon>Sar</taxon>
        <taxon>Rhizaria</taxon>
        <taxon>Endomyxa</taxon>
        <taxon>Ascetosporea</taxon>
        <taxon>Haplosporida</taxon>
        <taxon>Bonamia</taxon>
    </lineage>
</organism>
<feature type="compositionally biased region" description="Acidic residues" evidence="1">
    <location>
        <begin position="37"/>
        <end position="49"/>
    </location>
</feature>
<gene>
    <name evidence="2" type="ORF">MHBO_002182</name>
</gene>
<name>A0ABV2ALF2_9EUKA</name>
<dbReference type="PANTHER" id="PTHR22807">
    <property type="entry name" value="NOP2 YEAST -RELATED NOL1/NOP2/FMU SUN DOMAIN-CONTAINING"/>
    <property type="match status" value="1"/>
</dbReference>
<protein>
    <submittedName>
        <fullName evidence="2">Uncharacterized protein</fullName>
    </submittedName>
</protein>
<evidence type="ECO:0000313" key="3">
    <source>
        <dbReference type="Proteomes" id="UP001439008"/>
    </source>
</evidence>
<evidence type="ECO:0000256" key="1">
    <source>
        <dbReference type="SAM" id="MobiDB-lite"/>
    </source>
</evidence>
<proteinExistence type="predicted"/>
<dbReference type="InterPro" id="IPR023267">
    <property type="entry name" value="RCMT"/>
</dbReference>
<dbReference type="InterPro" id="IPR023273">
    <property type="entry name" value="RCMT_NOP2"/>
</dbReference>
<dbReference type="Gene3D" id="3.30.70.1170">
    <property type="entry name" value="Sun protein, domain 3"/>
    <property type="match status" value="1"/>
</dbReference>
<accession>A0ABV2ALF2</accession>
<evidence type="ECO:0000313" key="2">
    <source>
        <dbReference type="EMBL" id="MES1920516.1"/>
    </source>
</evidence>
<comment type="caution">
    <text evidence="2">The sequence shown here is derived from an EMBL/GenBank/DDBJ whole genome shotgun (WGS) entry which is preliminary data.</text>
</comment>
<reference evidence="2 3" key="1">
    <citation type="journal article" date="2024" name="BMC Biol.">
        <title>Comparative genomics of Ascetosporea gives new insight into the evolutionary basis for animal parasitism in Rhizaria.</title>
        <authorList>
            <person name="Hiltunen Thoren M."/>
            <person name="Onut-Brannstrom I."/>
            <person name="Alfjorden A."/>
            <person name="Peckova H."/>
            <person name="Swords F."/>
            <person name="Hooper C."/>
            <person name="Holzer A.S."/>
            <person name="Bass D."/>
            <person name="Burki F."/>
        </authorList>
    </citation>
    <scope>NUCLEOTIDE SEQUENCE [LARGE SCALE GENOMIC DNA]</scope>
    <source>
        <strain evidence="2">20-A016</strain>
    </source>
</reference>
<dbReference type="EMBL" id="JBDODL010000715">
    <property type="protein sequence ID" value="MES1920516.1"/>
    <property type="molecule type" value="Genomic_DNA"/>
</dbReference>
<dbReference type="PANTHER" id="PTHR22807:SF30">
    <property type="entry name" value="28S RRNA (CYTOSINE(4447)-C(5))-METHYLTRANSFERASE-RELATED"/>
    <property type="match status" value="1"/>
</dbReference>
<keyword evidence="3" id="KW-1185">Reference proteome</keyword>
<feature type="region of interest" description="Disordered" evidence="1">
    <location>
        <begin position="1"/>
        <end position="63"/>
    </location>
</feature>
<dbReference type="PRINTS" id="PR02012">
    <property type="entry name" value="RCMTNOP2"/>
</dbReference>
<dbReference type="Proteomes" id="UP001439008">
    <property type="component" value="Unassembled WGS sequence"/>
</dbReference>
<sequence>MADPNENSEISMDSDISDFDIEETHKKAATLKIQESTSEEIDADIEEPQTEPNQNEKKLGNKDELLIPRNDFAKDVAEMKSSIEKALSTLANLKQHPRRLPRKEYVERIASNAAELYSYSRELVDLFLGMFSPAECIRFLEANERARPVTIRANSIRTKRKELAKSLIERFLRN</sequence>
<feature type="compositionally biased region" description="Basic and acidic residues" evidence="1">
    <location>
        <begin position="54"/>
        <end position="63"/>
    </location>
</feature>